<dbReference type="InterPro" id="IPR032675">
    <property type="entry name" value="LRR_dom_sf"/>
</dbReference>
<reference evidence="2 3" key="1">
    <citation type="journal article" date="2018" name="Nat. Ecol. Evol.">
        <title>Genomic signatures of mitonuclear coevolution across populations of Tigriopus californicus.</title>
        <authorList>
            <person name="Barreto F.S."/>
            <person name="Watson E.T."/>
            <person name="Lima T.G."/>
            <person name="Willett C.S."/>
            <person name="Edmands S."/>
            <person name="Li W."/>
            <person name="Burton R.S."/>
        </authorList>
    </citation>
    <scope>NUCLEOTIDE SEQUENCE [LARGE SCALE GENOMIC DNA]</scope>
    <source>
        <strain evidence="2 3">San Diego</strain>
    </source>
</reference>
<dbReference type="Gene3D" id="3.80.10.10">
    <property type="entry name" value="Ribonuclease Inhibitor"/>
    <property type="match status" value="2"/>
</dbReference>
<comment type="caution">
    <text evidence="2">The sequence shown here is derived from an EMBL/GenBank/DDBJ whole genome shotgun (WGS) entry which is preliminary data.</text>
</comment>
<evidence type="ECO:0000313" key="3">
    <source>
        <dbReference type="Proteomes" id="UP000318571"/>
    </source>
</evidence>
<name>A0A553NXT3_TIGCA</name>
<gene>
    <name evidence="2" type="ORF">TCAL_04848</name>
</gene>
<feature type="region of interest" description="Disordered" evidence="1">
    <location>
        <begin position="559"/>
        <end position="579"/>
    </location>
</feature>
<dbReference type="OMA" id="CELNIEE"/>
<evidence type="ECO:0008006" key="4">
    <source>
        <dbReference type="Google" id="ProtNLM"/>
    </source>
</evidence>
<dbReference type="GO" id="GO:0019005">
    <property type="term" value="C:SCF ubiquitin ligase complex"/>
    <property type="evidence" value="ECO:0007669"/>
    <property type="project" value="TreeGrafter"/>
</dbReference>
<sequence>MSYLRSLNLQPESLKQTCLDVWMQHVIRLIRDEQIILRGKLPELSSPSCQSFSGALKVLHSFKSDQMGQASNKNIIIDPPALARYLNAHLPPSVQEESFHRGANLVKKELFFDMFPPYFGLLWRPSFHFLDLPPIRELSDRVFVLDLLTTSPAEGTSEEHPLGSIETAKFRLFDTCELNIEESYLMKRVLRRLTNLKSLVLWWACDDTMLNIIGANCDVLESLDVWRSSSVTDLGLKMLLSSDQTRDGSSVLCHSLKSLGVKETSVTHIGCVIAIIRCKHLEFLNFSHTTVVKDFFLELRKLDESSSPHEARTYALKSLFVPITHGVVFRECIHAFPNLEDLQLWTPASQIRDFTANDFPKLTSLLFGGLHSARLLERLVEVVGTKLTTLKIESVLTDIPLNTIGQCCQNLVQLQVVNGRLSVGEHICSQAEPWFFANLKLLYFFLVHYVHNDMDSNPAYPQAALHCILSHTRQIEAVTATGCASFDDESLKGVLAANPMTMLKRFTMTGISYLETPEAPLPLTSISVIRLYNQCQQLKCMGDLKHWSVPPAERKQLSKKIQSNSHSNNGNKRISFSSL</sequence>
<dbReference type="EMBL" id="VCGU01000009">
    <property type="protein sequence ID" value="TRY70234.1"/>
    <property type="molecule type" value="Genomic_DNA"/>
</dbReference>
<dbReference type="Proteomes" id="UP000318571">
    <property type="component" value="Chromosome 9"/>
</dbReference>
<evidence type="ECO:0000313" key="2">
    <source>
        <dbReference type="EMBL" id="TRY70234.1"/>
    </source>
</evidence>
<dbReference type="AlphaFoldDB" id="A0A553NXT3"/>
<dbReference type="PANTHER" id="PTHR13318">
    <property type="entry name" value="PARTNER OF PAIRED, ISOFORM B-RELATED"/>
    <property type="match status" value="1"/>
</dbReference>
<dbReference type="SUPFAM" id="SSF52047">
    <property type="entry name" value="RNI-like"/>
    <property type="match status" value="1"/>
</dbReference>
<organism evidence="2 3">
    <name type="scientific">Tigriopus californicus</name>
    <name type="common">Marine copepod</name>
    <dbReference type="NCBI Taxonomy" id="6832"/>
    <lineage>
        <taxon>Eukaryota</taxon>
        <taxon>Metazoa</taxon>
        <taxon>Ecdysozoa</taxon>
        <taxon>Arthropoda</taxon>
        <taxon>Crustacea</taxon>
        <taxon>Multicrustacea</taxon>
        <taxon>Hexanauplia</taxon>
        <taxon>Copepoda</taxon>
        <taxon>Harpacticoida</taxon>
        <taxon>Harpacticidae</taxon>
        <taxon>Tigriopus</taxon>
    </lineage>
</organism>
<dbReference type="OrthoDB" id="2153609at2759"/>
<dbReference type="PANTHER" id="PTHR13318:SF247">
    <property type="entry name" value="GH16156P"/>
    <property type="match status" value="1"/>
</dbReference>
<dbReference type="GO" id="GO:0031146">
    <property type="term" value="P:SCF-dependent proteasomal ubiquitin-dependent protein catabolic process"/>
    <property type="evidence" value="ECO:0007669"/>
    <property type="project" value="TreeGrafter"/>
</dbReference>
<evidence type="ECO:0000256" key="1">
    <source>
        <dbReference type="SAM" id="MobiDB-lite"/>
    </source>
</evidence>
<accession>A0A553NXT3</accession>
<dbReference type="STRING" id="6832.A0A553NXT3"/>
<keyword evidence="3" id="KW-1185">Reference proteome</keyword>
<protein>
    <recommendedName>
        <fullName evidence="4">F-box domain-containing protein</fullName>
    </recommendedName>
</protein>
<proteinExistence type="predicted"/>